<dbReference type="RefSeq" id="WP_107955721.1">
    <property type="nucleotide sequence ID" value="NZ_QAYE01000011.1"/>
</dbReference>
<keyword evidence="3" id="KW-0812">Transmembrane</keyword>
<organism evidence="5 6">
    <name type="scientific">Sphingomonas faeni</name>
    <dbReference type="NCBI Taxonomy" id="185950"/>
    <lineage>
        <taxon>Bacteria</taxon>
        <taxon>Pseudomonadati</taxon>
        <taxon>Pseudomonadota</taxon>
        <taxon>Alphaproteobacteria</taxon>
        <taxon>Sphingomonadales</taxon>
        <taxon>Sphingomonadaceae</taxon>
        <taxon>Sphingomonas</taxon>
    </lineage>
</organism>
<feature type="transmembrane region" description="Helical" evidence="3">
    <location>
        <begin position="46"/>
        <end position="67"/>
    </location>
</feature>
<name>A0A2T5TY67_9SPHN</name>
<accession>A0A2T5TY67</accession>
<protein>
    <submittedName>
        <fullName evidence="5">Putative colanic acid biosynthesis UDP-glucose lipid carrier transferase</fullName>
    </submittedName>
</protein>
<evidence type="ECO:0000256" key="3">
    <source>
        <dbReference type="SAM" id="Phobius"/>
    </source>
</evidence>
<dbReference type="Proteomes" id="UP000244013">
    <property type="component" value="Unassembled WGS sequence"/>
</dbReference>
<dbReference type="GeneID" id="91007569"/>
<gene>
    <name evidence="5" type="ORF">C8J25_11130</name>
</gene>
<evidence type="ECO:0000313" key="6">
    <source>
        <dbReference type="Proteomes" id="UP000244013"/>
    </source>
</evidence>
<dbReference type="GO" id="GO:0009242">
    <property type="term" value="P:colanic acid biosynthetic process"/>
    <property type="evidence" value="ECO:0007669"/>
    <property type="project" value="TreeGrafter"/>
</dbReference>
<reference evidence="5 6" key="1">
    <citation type="submission" date="2018-04" db="EMBL/GenBank/DDBJ databases">
        <title>Genomic Encyclopedia of Type Strains, Phase III (KMG-III): the genomes of soil and plant-associated and newly described type strains.</title>
        <authorList>
            <person name="Whitman W."/>
        </authorList>
    </citation>
    <scope>NUCLEOTIDE SEQUENCE [LARGE SCALE GENOMIC DNA]</scope>
    <source>
        <strain evidence="5 6">MA-olki</strain>
    </source>
</reference>
<sequence length="231" mass="25687">MLLSADTSNDAAINNGTVKVVGGEVPQTLNKGANQSDSSSKRIIDIVVSLLALLVSAPVLVMIAILIKSTTHGPIFFRQTRTGYRGRPFRIIKFRTMTVIEDGDMIAHACRGDMRVTPVGRFLRGTSLDEIPQLFNILLGDMSLVGPRPHALAHDRHYSALLDGYNNRFLVKPGLTGLAQVRGLRGEIHDLSYMARRLDADVEYIRRWTPLFDIAIIFQTVPKMVRDRSAY</sequence>
<keyword evidence="2" id="KW-0270">Exopolysaccharide synthesis</keyword>
<keyword evidence="3" id="KW-1133">Transmembrane helix</keyword>
<dbReference type="GO" id="GO:0000271">
    <property type="term" value="P:polysaccharide biosynthetic process"/>
    <property type="evidence" value="ECO:0007669"/>
    <property type="project" value="UniProtKB-KW"/>
</dbReference>
<dbReference type="EMBL" id="QAYE01000011">
    <property type="protein sequence ID" value="PTW44194.1"/>
    <property type="molecule type" value="Genomic_DNA"/>
</dbReference>
<feature type="domain" description="Bacterial sugar transferase" evidence="4">
    <location>
        <begin position="41"/>
        <end position="225"/>
    </location>
</feature>
<dbReference type="PANTHER" id="PTHR30576:SF21">
    <property type="entry name" value="UDP-GLUCOSE:UNDECAPRENYL-PHOSPHATE GLUCOSE-1-PHOSPHATE TRANSFERASE"/>
    <property type="match status" value="1"/>
</dbReference>
<keyword evidence="5" id="KW-0808">Transferase</keyword>
<evidence type="ECO:0000256" key="2">
    <source>
        <dbReference type="ARBA" id="ARBA00023169"/>
    </source>
</evidence>
<proteinExistence type="inferred from homology"/>
<dbReference type="AlphaFoldDB" id="A0A2T5TY67"/>
<evidence type="ECO:0000259" key="4">
    <source>
        <dbReference type="Pfam" id="PF02397"/>
    </source>
</evidence>
<dbReference type="Pfam" id="PF02397">
    <property type="entry name" value="Bac_transf"/>
    <property type="match status" value="1"/>
</dbReference>
<comment type="similarity">
    <text evidence="1">Belongs to the bacterial sugar transferase family.</text>
</comment>
<evidence type="ECO:0000313" key="5">
    <source>
        <dbReference type="EMBL" id="PTW44194.1"/>
    </source>
</evidence>
<keyword evidence="3" id="KW-0472">Membrane</keyword>
<dbReference type="PANTHER" id="PTHR30576">
    <property type="entry name" value="COLANIC BIOSYNTHESIS UDP-GLUCOSE LIPID CARRIER TRANSFERASE"/>
    <property type="match status" value="1"/>
</dbReference>
<comment type="caution">
    <text evidence="5">The sequence shown here is derived from an EMBL/GenBank/DDBJ whole genome shotgun (WGS) entry which is preliminary data.</text>
</comment>
<evidence type="ECO:0000256" key="1">
    <source>
        <dbReference type="ARBA" id="ARBA00006464"/>
    </source>
</evidence>
<dbReference type="InterPro" id="IPR003362">
    <property type="entry name" value="Bact_transf"/>
</dbReference>
<dbReference type="GO" id="GO:0089702">
    <property type="term" value="F:undecaprenyl-phosphate glucose phosphotransferase activity"/>
    <property type="evidence" value="ECO:0007669"/>
    <property type="project" value="TreeGrafter"/>
</dbReference>